<comment type="caution">
    <text evidence="1">The sequence shown here is derived from an EMBL/GenBank/DDBJ whole genome shotgun (WGS) entry which is preliminary data.</text>
</comment>
<dbReference type="PROSITE" id="PS51257">
    <property type="entry name" value="PROKAR_LIPOPROTEIN"/>
    <property type="match status" value="1"/>
</dbReference>
<evidence type="ECO:0000313" key="1">
    <source>
        <dbReference type="EMBL" id="KKK55680.1"/>
    </source>
</evidence>
<accession>A0A0F8X448</accession>
<evidence type="ECO:0008006" key="2">
    <source>
        <dbReference type="Google" id="ProtNLM"/>
    </source>
</evidence>
<dbReference type="AlphaFoldDB" id="A0A0F8X448"/>
<dbReference type="SUPFAM" id="SSF52833">
    <property type="entry name" value="Thioredoxin-like"/>
    <property type="match status" value="1"/>
</dbReference>
<feature type="non-terminal residue" evidence="1">
    <location>
        <position position="93"/>
    </location>
</feature>
<dbReference type="CDD" id="cd02980">
    <property type="entry name" value="TRX_Fd_family"/>
    <property type="match status" value="1"/>
</dbReference>
<dbReference type="EMBL" id="LAZR01065377">
    <property type="protein sequence ID" value="KKK55680.1"/>
    <property type="molecule type" value="Genomic_DNA"/>
</dbReference>
<protein>
    <recommendedName>
        <fullName evidence="2">NADH-ubiquinone oxidoreductase 51kDa subunit FMN-binding domain-containing protein</fullName>
    </recommendedName>
</protein>
<sequence length="93" mass="9900">MSNYRGNLMVCGGTGCIDSGGLKVKDSLEAELKARELDNEFKVVITGCNGFCAGSWAPTTSTARPVASTPPTAQSRRCLVPRRCSGRRTSSCR</sequence>
<organism evidence="1">
    <name type="scientific">marine sediment metagenome</name>
    <dbReference type="NCBI Taxonomy" id="412755"/>
    <lineage>
        <taxon>unclassified sequences</taxon>
        <taxon>metagenomes</taxon>
        <taxon>ecological metagenomes</taxon>
    </lineage>
</organism>
<dbReference type="InterPro" id="IPR036249">
    <property type="entry name" value="Thioredoxin-like_sf"/>
</dbReference>
<reference evidence="1" key="1">
    <citation type="journal article" date="2015" name="Nature">
        <title>Complex archaea that bridge the gap between prokaryotes and eukaryotes.</title>
        <authorList>
            <person name="Spang A."/>
            <person name="Saw J.H."/>
            <person name="Jorgensen S.L."/>
            <person name="Zaremba-Niedzwiedzka K."/>
            <person name="Martijn J."/>
            <person name="Lind A.E."/>
            <person name="van Eijk R."/>
            <person name="Schleper C."/>
            <person name="Guy L."/>
            <person name="Ettema T.J."/>
        </authorList>
    </citation>
    <scope>NUCLEOTIDE SEQUENCE</scope>
</reference>
<gene>
    <name evidence="1" type="ORF">LCGC14_3072140</name>
</gene>
<dbReference type="Gene3D" id="3.40.30.10">
    <property type="entry name" value="Glutaredoxin"/>
    <property type="match status" value="1"/>
</dbReference>
<proteinExistence type="predicted"/>
<name>A0A0F8X448_9ZZZZ</name>